<organism evidence="10 11">
    <name type="scientific">Legionella waltersii</name>
    <dbReference type="NCBI Taxonomy" id="66969"/>
    <lineage>
        <taxon>Bacteria</taxon>
        <taxon>Pseudomonadati</taxon>
        <taxon>Pseudomonadota</taxon>
        <taxon>Gammaproteobacteria</taxon>
        <taxon>Legionellales</taxon>
        <taxon>Legionellaceae</taxon>
        <taxon>Legionella</taxon>
    </lineage>
</organism>
<sequence>MSSGELILILIVALIVFGPTKLPMLATHLGILFRKINQFKDQLSTLWQEQVNQIQLHENKRKAEEGDKKYSIKDNDQV</sequence>
<evidence type="ECO:0000313" key="11">
    <source>
        <dbReference type="Proteomes" id="UP000054729"/>
    </source>
</evidence>
<keyword evidence="2" id="KW-0813">Transport</keyword>
<evidence type="ECO:0000256" key="2">
    <source>
        <dbReference type="ARBA" id="ARBA00022448"/>
    </source>
</evidence>
<dbReference type="PATRIC" id="fig|66969.6.peg.2324"/>
<evidence type="ECO:0000256" key="1">
    <source>
        <dbReference type="ARBA" id="ARBA00004167"/>
    </source>
</evidence>
<proteinExistence type="predicted"/>
<dbReference type="InterPro" id="IPR003369">
    <property type="entry name" value="TatA/B/E"/>
</dbReference>
<dbReference type="Proteomes" id="UP000054729">
    <property type="component" value="Unassembled WGS sequence"/>
</dbReference>
<feature type="transmembrane region" description="Helical" evidence="9">
    <location>
        <begin position="6"/>
        <end position="33"/>
    </location>
</feature>
<dbReference type="GO" id="GO:0016020">
    <property type="term" value="C:membrane"/>
    <property type="evidence" value="ECO:0007669"/>
    <property type="project" value="UniProtKB-ARBA"/>
</dbReference>
<feature type="region of interest" description="Disordered" evidence="8">
    <location>
        <begin position="58"/>
        <end position="78"/>
    </location>
</feature>
<gene>
    <name evidence="10" type="primary">tatB</name>
    <name evidence="10" type="ORF">Lwal_2135</name>
</gene>
<dbReference type="STRING" id="66969.Lwal_2135"/>
<keyword evidence="5 9" id="KW-1133">Transmembrane helix</keyword>
<dbReference type="EMBL" id="LNZB01000051">
    <property type="protein sequence ID" value="KTD76413.1"/>
    <property type="molecule type" value="Genomic_DNA"/>
</dbReference>
<name>A0A0W1A4X7_9GAMM</name>
<evidence type="ECO:0000256" key="3">
    <source>
        <dbReference type="ARBA" id="ARBA00022692"/>
    </source>
</evidence>
<dbReference type="OrthoDB" id="5653976at2"/>
<evidence type="ECO:0000256" key="6">
    <source>
        <dbReference type="ARBA" id="ARBA00023010"/>
    </source>
</evidence>
<keyword evidence="11" id="KW-1185">Reference proteome</keyword>
<comment type="caution">
    <text evidence="10">The sequence shown here is derived from an EMBL/GenBank/DDBJ whole genome shotgun (WGS) entry which is preliminary data.</text>
</comment>
<evidence type="ECO:0000313" key="10">
    <source>
        <dbReference type="EMBL" id="KTD76413.1"/>
    </source>
</evidence>
<evidence type="ECO:0000256" key="7">
    <source>
        <dbReference type="ARBA" id="ARBA00023136"/>
    </source>
</evidence>
<keyword evidence="4" id="KW-0653">Protein transport</keyword>
<dbReference type="AlphaFoldDB" id="A0A0W1A4X7"/>
<evidence type="ECO:0000256" key="9">
    <source>
        <dbReference type="SAM" id="Phobius"/>
    </source>
</evidence>
<dbReference type="Pfam" id="PF02416">
    <property type="entry name" value="TatA_B_E"/>
    <property type="match status" value="1"/>
</dbReference>
<evidence type="ECO:0000256" key="5">
    <source>
        <dbReference type="ARBA" id="ARBA00022989"/>
    </source>
</evidence>
<dbReference type="RefSeq" id="WP_058480773.1">
    <property type="nucleotide sequence ID" value="NZ_CAAAIQ010000001.1"/>
</dbReference>
<accession>A0A0W1A4X7</accession>
<comment type="subcellular location">
    <subcellularLocation>
        <location evidence="1">Membrane</location>
        <topology evidence="1">Single-pass membrane protein</topology>
    </subcellularLocation>
</comment>
<dbReference type="GO" id="GO:0015031">
    <property type="term" value="P:protein transport"/>
    <property type="evidence" value="ECO:0007669"/>
    <property type="project" value="UniProtKB-KW"/>
</dbReference>
<evidence type="ECO:0000256" key="4">
    <source>
        <dbReference type="ARBA" id="ARBA00022927"/>
    </source>
</evidence>
<dbReference type="Gene3D" id="1.20.5.3310">
    <property type="match status" value="1"/>
</dbReference>
<keyword evidence="3 9" id="KW-0812">Transmembrane</keyword>
<protein>
    <submittedName>
        <fullName evidence="10">TatB protein (Twin arginine translocation)</fullName>
    </submittedName>
</protein>
<evidence type="ECO:0000256" key="8">
    <source>
        <dbReference type="SAM" id="MobiDB-lite"/>
    </source>
</evidence>
<keyword evidence="6" id="KW-0811">Translocation</keyword>
<keyword evidence="7 9" id="KW-0472">Membrane</keyword>
<reference evidence="10 11" key="1">
    <citation type="submission" date="2015-11" db="EMBL/GenBank/DDBJ databases">
        <title>Genomic analysis of 38 Legionella species identifies large and diverse effector repertoires.</title>
        <authorList>
            <person name="Burstein D."/>
            <person name="Amaro F."/>
            <person name="Zusman T."/>
            <person name="Lifshitz Z."/>
            <person name="Cohen O."/>
            <person name="Gilbert J.A."/>
            <person name="Pupko T."/>
            <person name="Shuman H.A."/>
            <person name="Segal G."/>
        </authorList>
    </citation>
    <scope>NUCLEOTIDE SEQUENCE [LARGE SCALE GENOMIC DNA]</scope>
    <source>
        <strain evidence="10 11">ATCC 51914</strain>
    </source>
</reference>